<dbReference type="Gene3D" id="2.60.40.10">
    <property type="entry name" value="Immunoglobulins"/>
    <property type="match status" value="3"/>
</dbReference>
<dbReference type="SUPFAM" id="SSF49478">
    <property type="entry name" value="Cna protein B-type domain"/>
    <property type="match status" value="1"/>
</dbReference>
<keyword evidence="5" id="KW-1133">Transmembrane helix</keyword>
<keyword evidence="5" id="KW-0472">Membrane</keyword>
<dbReference type="InterPro" id="IPR013783">
    <property type="entry name" value="Ig-like_fold"/>
</dbReference>
<comment type="similarity">
    <text evidence="1">Belongs to the serine-aspartate repeat-containing protein (SDr) family.</text>
</comment>
<feature type="transmembrane region" description="Helical" evidence="5">
    <location>
        <begin position="880"/>
        <end position="900"/>
    </location>
</feature>
<feature type="region of interest" description="Disordered" evidence="4">
    <location>
        <begin position="793"/>
        <end position="834"/>
    </location>
</feature>
<keyword evidence="5" id="KW-0812">Transmembrane</keyword>
<evidence type="ECO:0000313" key="7">
    <source>
        <dbReference type="EMBL" id="MDY5169596.1"/>
    </source>
</evidence>
<evidence type="ECO:0000256" key="4">
    <source>
        <dbReference type="SAM" id="MobiDB-lite"/>
    </source>
</evidence>
<feature type="domain" description="SpaA-like prealbumin fold" evidence="6">
    <location>
        <begin position="708"/>
        <end position="795"/>
    </location>
</feature>
<dbReference type="RefSeq" id="WP_320884815.1">
    <property type="nucleotide sequence ID" value="NZ_JALDAW010000023.1"/>
</dbReference>
<evidence type="ECO:0000256" key="2">
    <source>
        <dbReference type="ARBA" id="ARBA00022525"/>
    </source>
</evidence>
<feature type="compositionally biased region" description="Basic and acidic residues" evidence="4">
    <location>
        <begin position="813"/>
        <end position="823"/>
    </location>
</feature>
<dbReference type="InterPro" id="IPR041033">
    <property type="entry name" value="SpaA_PFL_dom_1"/>
</dbReference>
<reference evidence="7" key="1">
    <citation type="submission" date="2022-03" db="EMBL/GenBank/DDBJ databases">
        <title>First case of bacteraemia caused by Dielma fastidiosa in a patient hospitalised with diverticulitis.</title>
        <authorList>
            <person name="Forman-Ankjaer B."/>
            <person name="Hvid-Jensen F."/>
            <person name="Kobel C.M."/>
            <person name="Greve T."/>
        </authorList>
    </citation>
    <scope>NUCLEOTIDE SEQUENCE</scope>
    <source>
        <strain evidence="7">AUH_DF_2021</strain>
    </source>
</reference>
<evidence type="ECO:0000256" key="1">
    <source>
        <dbReference type="ARBA" id="ARBA00007257"/>
    </source>
</evidence>
<accession>A0AB35US29</accession>
<feature type="domain" description="SpaA-like prealbumin fold" evidence="6">
    <location>
        <begin position="581"/>
        <end position="666"/>
    </location>
</feature>
<evidence type="ECO:0000259" key="6">
    <source>
        <dbReference type="Pfam" id="PF17802"/>
    </source>
</evidence>
<organism evidence="7 8">
    <name type="scientific">Dielma fastidiosa</name>
    <dbReference type="NCBI Taxonomy" id="1034346"/>
    <lineage>
        <taxon>Bacteria</taxon>
        <taxon>Bacillati</taxon>
        <taxon>Bacillota</taxon>
        <taxon>Erysipelotrichia</taxon>
        <taxon>Erysipelotrichales</taxon>
        <taxon>Erysipelotrichaceae</taxon>
        <taxon>Dielma</taxon>
    </lineage>
</organism>
<protein>
    <recommendedName>
        <fullName evidence="6">SpaA-like prealbumin fold domain-containing protein</fullName>
    </recommendedName>
</protein>
<dbReference type="AlphaFoldDB" id="A0AB35US29"/>
<keyword evidence="2" id="KW-0964">Secreted</keyword>
<dbReference type="Proteomes" id="UP001276902">
    <property type="component" value="Unassembled WGS sequence"/>
</dbReference>
<gene>
    <name evidence="7" type="ORF">MQE39_15855</name>
</gene>
<comment type="caution">
    <text evidence="7">The sequence shown here is derived from an EMBL/GenBank/DDBJ whole genome shotgun (WGS) entry which is preliminary data.</text>
</comment>
<sequence length="906" mass="100630">MQGIFRKENTDKALKYGIYRHLPTYEKIIRNLVSFLNKYYGQLTVEKKPEVVTPPSTPSGTAWKPSLPNNFNKDEKPSLKKDVKWFGNDAHQIEYRAGFFDLIKQYEDGNPFEGQTYENVILVDELDANQKYVNVYGNAPFFIEIPIFYYGTKNAVGYQGTSNEEVVFKSGTQATNQPGIARSIIDINSENFQNLTNSDGDVAALVEQTPRSWAVITTAANTQQLIINFGKLGSSEPSEAITMNDINSGWKLTDYYKTLQDKIKTAEKNIEDYKNDSNSPSALLRTRLTSLETNYKINDKELAYINELNAFIEAVENYINDPSIQTVPALDENIKAKAPDASANVLASLNNYRKDITVYNNNKAAYIQKWQDSLDIYEKTIEYYIPEGIQNDTNKNADAPVYGFIIKYRTEVTNLSQETVTNNVMVKTGTVEYESSIIAKHNFTAGIKGNYINGDVVLVKADSKYGYKEENLGNTAVKGMAGVEFEVYEFGSNTPLQLMRASDGHYVYIAGNHTGAAKFTQTLVTDANGAIAISSLPSMGNYYFKEVSNPNGYYTGQNTMIPFTVDKNQITYKLAENVARAITLTKVDGDTNKALEKVEFALYDQTTDSELTGFTKSEGAYIYDQKGSAKLLTDAKGLLQIRNLPAGSFYLKEIKPLDDYKPLEDTSNYFPFELSLGLPEDGGKIIEINNGNAIKNYKEDVEEQLYDLKVIKKGSDDVVLPTVKFDLYTAADNQLVGSYVTEADGTFTVSNLSAGSYYLVETQGADGYDYDSSIHYNVTLSGDETVITKTIINEKKKAPVDPTDPTDPVDPGRPSRPDPDKPTVDIPEEDVPLGPGEEIVDIIDEDVPLSDGGANAFVEIEDEEVPLGAGVEVPNTKDSLYFWIPVLALSALGIMLLNVLRRKCAE</sequence>
<keyword evidence="3" id="KW-0732">Signal</keyword>
<evidence type="ECO:0000313" key="8">
    <source>
        <dbReference type="Proteomes" id="UP001276902"/>
    </source>
</evidence>
<dbReference type="PANTHER" id="PTHR36108">
    <property type="entry name" value="COLOSSIN-B-RELATED"/>
    <property type="match status" value="1"/>
</dbReference>
<dbReference type="EMBL" id="JALDAW010000023">
    <property type="protein sequence ID" value="MDY5169596.1"/>
    <property type="molecule type" value="Genomic_DNA"/>
</dbReference>
<evidence type="ECO:0000256" key="5">
    <source>
        <dbReference type="SAM" id="Phobius"/>
    </source>
</evidence>
<dbReference type="Pfam" id="PF17802">
    <property type="entry name" value="SpaA"/>
    <property type="match status" value="3"/>
</dbReference>
<proteinExistence type="inferred from homology"/>
<name>A0AB35US29_9FIRM</name>
<feature type="domain" description="SpaA-like prealbumin fold" evidence="6">
    <location>
        <begin position="477"/>
        <end position="573"/>
    </location>
</feature>
<dbReference type="PANTHER" id="PTHR36108:SF13">
    <property type="entry name" value="COLOSSIN-B-RELATED"/>
    <property type="match status" value="1"/>
</dbReference>
<evidence type="ECO:0000256" key="3">
    <source>
        <dbReference type="ARBA" id="ARBA00022729"/>
    </source>
</evidence>